<dbReference type="Gene3D" id="3.10.20.90">
    <property type="entry name" value="Phosphatidylinositol 3-kinase Catalytic Subunit, Chain A, domain 1"/>
    <property type="match status" value="1"/>
</dbReference>
<dbReference type="SUPFAM" id="SSF54236">
    <property type="entry name" value="Ubiquitin-like"/>
    <property type="match status" value="1"/>
</dbReference>
<feature type="domain" description="Ubiquitin-like" evidence="1">
    <location>
        <begin position="234"/>
        <end position="309"/>
    </location>
</feature>
<evidence type="ECO:0000313" key="4">
    <source>
        <dbReference type="Proteomes" id="UP000663870"/>
    </source>
</evidence>
<proteinExistence type="predicted"/>
<dbReference type="Pfam" id="PF00240">
    <property type="entry name" value="ubiquitin"/>
    <property type="match status" value="1"/>
</dbReference>
<dbReference type="InterPro" id="IPR050158">
    <property type="entry name" value="Ubiquitin_ubiquitin-like"/>
</dbReference>
<dbReference type="FunFam" id="3.10.20.90:FF:000160">
    <property type="entry name" value="Polyubiquitin-C"/>
    <property type="match status" value="1"/>
</dbReference>
<evidence type="ECO:0000313" key="3">
    <source>
        <dbReference type="EMBL" id="CAF1569658.1"/>
    </source>
</evidence>
<dbReference type="EMBL" id="CAJNOL010003644">
    <property type="protein sequence ID" value="CAF1569658.1"/>
    <property type="molecule type" value="Genomic_DNA"/>
</dbReference>
<dbReference type="InterPro" id="IPR019956">
    <property type="entry name" value="Ubiquitin_dom"/>
</dbReference>
<protein>
    <recommendedName>
        <fullName evidence="1">Ubiquitin-like domain-containing protein</fullName>
    </recommendedName>
</protein>
<dbReference type="Proteomes" id="UP000663870">
    <property type="component" value="Unassembled WGS sequence"/>
</dbReference>
<name>A0A815YE58_9BILA</name>
<dbReference type="PROSITE" id="PS50053">
    <property type="entry name" value="UBIQUITIN_2"/>
    <property type="match status" value="1"/>
</dbReference>
<organism evidence="3 4">
    <name type="scientific">Rotaria sordida</name>
    <dbReference type="NCBI Taxonomy" id="392033"/>
    <lineage>
        <taxon>Eukaryota</taxon>
        <taxon>Metazoa</taxon>
        <taxon>Spiralia</taxon>
        <taxon>Gnathifera</taxon>
        <taxon>Rotifera</taxon>
        <taxon>Eurotatoria</taxon>
        <taxon>Bdelloidea</taxon>
        <taxon>Philodinida</taxon>
        <taxon>Philodinidae</taxon>
        <taxon>Rotaria</taxon>
    </lineage>
</organism>
<dbReference type="InterPro" id="IPR000626">
    <property type="entry name" value="Ubiquitin-like_dom"/>
</dbReference>
<accession>A0A815YE58</accession>
<keyword evidence="4" id="KW-1185">Reference proteome</keyword>
<dbReference type="AlphaFoldDB" id="A0A815YE58"/>
<reference evidence="3" key="1">
    <citation type="submission" date="2021-02" db="EMBL/GenBank/DDBJ databases">
        <authorList>
            <person name="Nowell W R."/>
        </authorList>
    </citation>
    <scope>NUCLEOTIDE SEQUENCE</scope>
</reference>
<gene>
    <name evidence="3" type="ORF">JXQ802_LOCUS45082</name>
    <name evidence="2" type="ORF">PYM288_LOCUS29584</name>
</gene>
<evidence type="ECO:0000259" key="1">
    <source>
        <dbReference type="PROSITE" id="PS50053"/>
    </source>
</evidence>
<comment type="caution">
    <text evidence="3">The sequence shown here is derived from an EMBL/GenBank/DDBJ whole genome shotgun (WGS) entry which is preliminary data.</text>
</comment>
<dbReference type="Proteomes" id="UP000663854">
    <property type="component" value="Unassembled WGS sequence"/>
</dbReference>
<dbReference type="EMBL" id="CAJNOH010002463">
    <property type="protein sequence ID" value="CAF1294673.1"/>
    <property type="molecule type" value="Genomic_DNA"/>
</dbReference>
<dbReference type="PRINTS" id="PR00348">
    <property type="entry name" value="UBIQUITIN"/>
</dbReference>
<evidence type="ECO:0000313" key="2">
    <source>
        <dbReference type="EMBL" id="CAF1294673.1"/>
    </source>
</evidence>
<dbReference type="PANTHER" id="PTHR10666">
    <property type="entry name" value="UBIQUITIN"/>
    <property type="match status" value="1"/>
</dbReference>
<dbReference type="SMART" id="SM00213">
    <property type="entry name" value="UBQ"/>
    <property type="match status" value="1"/>
</dbReference>
<sequence length="411" mass="47711">MASAETILEIPSSFVYENLVDQVRLIQNEIVKMINVLNNRMNNEKQQQNELKHRSFTFIDPYDHEMTIEFMNHEYIHHVIKKYKRDYIPKYLHHWIQFGTRNQNTIETITDCQLQSTVSDYTGTRTFITYGELIVWFGNYENSVPEKLVLKVSLMDNMEKIKTEISKRRCFTNIELKTIINNEDIKPNLFNWQAARPLQSIDTIISSVLYEKNRVVLAKLIIEETASNSTTSGFQIFVSTLTGKKVSLTVNSSMTIETLKELIQNMEGFPPDHQRLLFAGKQLEDKRKIGDYNIQREATLHLVLSLRGGMYHFTSGRQDFDNLPYNGAEAVKDILAFDLKQMENTDNLSLVELQDSLLQAQSILSNLYHSLREIYTPQNLPDLKQIISLPNIDNNLDNIDNTECEEISNKE</sequence>
<dbReference type="InterPro" id="IPR029071">
    <property type="entry name" value="Ubiquitin-like_domsf"/>
</dbReference>